<keyword evidence="1" id="KW-1185">Reference proteome</keyword>
<sequence>MSRRLIIKTILYAELGFLGATYIVWHRMNTSQDFRHYMHQKWPSILEGFYKTGEMSGYREARIADYKAWGLPHPFEELSKKS</sequence>
<dbReference type="Proteomes" id="UP000515135">
    <property type="component" value="Unplaced"/>
</dbReference>
<protein>
    <submittedName>
        <fullName evidence="2">Protein CEBPZOS-like</fullName>
    </submittedName>
</protein>
<reference evidence="2" key="1">
    <citation type="submission" date="2025-08" db="UniProtKB">
        <authorList>
            <consortium name="RefSeq"/>
        </authorList>
    </citation>
    <scope>IDENTIFICATION</scope>
    <source>
        <tissue evidence="2">Gonad</tissue>
    </source>
</reference>
<dbReference type="AlphaFoldDB" id="A0A6P5AL57"/>
<dbReference type="RefSeq" id="XP_019643817.1">
    <property type="nucleotide sequence ID" value="XM_019788258.1"/>
</dbReference>
<gene>
    <name evidence="2" type="primary">LOC109484907</name>
</gene>
<dbReference type="OrthoDB" id="5804148at2759"/>
<proteinExistence type="predicted"/>
<name>A0A6P5AL57_BRABE</name>
<evidence type="ECO:0000313" key="2">
    <source>
        <dbReference type="RefSeq" id="XP_019643817.1"/>
    </source>
</evidence>
<dbReference type="PANTHER" id="PTHR38001:SF1">
    <property type="entry name" value="PROTEIN CEBPZOS"/>
    <property type="match status" value="1"/>
</dbReference>
<dbReference type="GeneID" id="109484907"/>
<evidence type="ECO:0000313" key="1">
    <source>
        <dbReference type="Proteomes" id="UP000515135"/>
    </source>
</evidence>
<dbReference type="KEGG" id="bbel:109484907"/>
<dbReference type="InterPro" id="IPR037764">
    <property type="entry name" value="CEBPZOS"/>
</dbReference>
<organism evidence="1 2">
    <name type="scientific">Branchiostoma belcheri</name>
    <name type="common">Amphioxus</name>
    <dbReference type="NCBI Taxonomy" id="7741"/>
    <lineage>
        <taxon>Eukaryota</taxon>
        <taxon>Metazoa</taxon>
        <taxon>Chordata</taxon>
        <taxon>Cephalochordata</taxon>
        <taxon>Leptocardii</taxon>
        <taxon>Amphioxiformes</taxon>
        <taxon>Branchiostomatidae</taxon>
        <taxon>Branchiostoma</taxon>
    </lineage>
</organism>
<accession>A0A6P5AL57</accession>
<dbReference type="PANTHER" id="PTHR38001">
    <property type="entry name" value="PROTEIN CEBPZOS"/>
    <property type="match status" value="1"/>
</dbReference>